<evidence type="ECO:0000313" key="1">
    <source>
        <dbReference type="EMBL" id="MFC1434282.1"/>
    </source>
</evidence>
<organism evidence="1 2">
    <name type="scientific">Streptacidiphilus alkalitolerans</name>
    <dbReference type="NCBI Taxonomy" id="3342712"/>
    <lineage>
        <taxon>Bacteria</taxon>
        <taxon>Bacillati</taxon>
        <taxon>Actinomycetota</taxon>
        <taxon>Actinomycetes</taxon>
        <taxon>Kitasatosporales</taxon>
        <taxon>Streptomycetaceae</taxon>
        <taxon>Streptacidiphilus</taxon>
    </lineage>
</organism>
<accession>A0ABV6X831</accession>
<evidence type="ECO:0008006" key="3">
    <source>
        <dbReference type="Google" id="ProtNLM"/>
    </source>
</evidence>
<name>A0ABV6X831_9ACTN</name>
<proteinExistence type="predicted"/>
<sequence>MSTDQPGLRERIRFTYNVTAASAGAILLPWTLRVLHVAGDQYGVGLALLCTAVVADRRLHHWVTRTLVCTVVLANVADHHALMQSLSYFLGATS</sequence>
<gene>
    <name evidence="1" type="ORF">ACEZDB_26945</name>
</gene>
<comment type="caution">
    <text evidence="1">The sequence shown here is derived from an EMBL/GenBank/DDBJ whole genome shotgun (WGS) entry which is preliminary data.</text>
</comment>
<evidence type="ECO:0000313" key="2">
    <source>
        <dbReference type="Proteomes" id="UP001592530"/>
    </source>
</evidence>
<dbReference type="EMBL" id="JBHEZY010000012">
    <property type="protein sequence ID" value="MFC1434282.1"/>
    <property type="molecule type" value="Genomic_DNA"/>
</dbReference>
<dbReference type="Proteomes" id="UP001592530">
    <property type="component" value="Unassembled WGS sequence"/>
</dbReference>
<reference evidence="1 2" key="1">
    <citation type="submission" date="2024-09" db="EMBL/GenBank/DDBJ databases">
        <authorList>
            <person name="Lee S.D."/>
        </authorList>
    </citation>
    <scope>NUCLEOTIDE SEQUENCE [LARGE SCALE GENOMIC DNA]</scope>
    <source>
        <strain evidence="1 2">N1-3</strain>
    </source>
</reference>
<protein>
    <recommendedName>
        <fullName evidence="3">FUSC family protein</fullName>
    </recommendedName>
</protein>
<dbReference type="RefSeq" id="WP_380556673.1">
    <property type="nucleotide sequence ID" value="NZ_JBHEZY010000012.1"/>
</dbReference>